<feature type="transmembrane region" description="Helical" evidence="1">
    <location>
        <begin position="115"/>
        <end position="139"/>
    </location>
</feature>
<accession>A0ABS4F3Q5</accession>
<feature type="transmembrane region" description="Helical" evidence="1">
    <location>
        <begin position="78"/>
        <end position="100"/>
    </location>
</feature>
<feature type="transmembrane region" description="Helical" evidence="1">
    <location>
        <begin position="38"/>
        <end position="57"/>
    </location>
</feature>
<comment type="caution">
    <text evidence="2">The sequence shown here is derived from an EMBL/GenBank/DDBJ whole genome shotgun (WGS) entry which is preliminary data.</text>
</comment>
<reference evidence="2 3" key="1">
    <citation type="submission" date="2021-03" db="EMBL/GenBank/DDBJ databases">
        <title>Genomic Encyclopedia of Type Strains, Phase IV (KMG-IV): sequencing the most valuable type-strain genomes for metagenomic binning, comparative biology and taxonomic classification.</title>
        <authorList>
            <person name="Goeker M."/>
        </authorList>
    </citation>
    <scope>NUCLEOTIDE SEQUENCE [LARGE SCALE GENOMIC DNA]</scope>
    <source>
        <strain evidence="2 3">DSM 3984</strain>
    </source>
</reference>
<sequence length="210" mass="24376">MGNLLKVEFFVQKKFIKSLAFALIFMSIIFLSNRGSQGVYFSGGFIIFFLVLTTIEVEKRSKFNVYVNSLPIKKRDYIISKYISALIYVILVNSICYILYKVLGLIFNPEIELNIKIVIIISAMELIYISIIEPIFIILSYKYYRIANIIFVGFAISILCLIMDNLKNIDKMSITNIINKFSLPFFIVSIIVFFISFVATDFMYKRMDVK</sequence>
<evidence type="ECO:0000313" key="2">
    <source>
        <dbReference type="EMBL" id="MBP1890862.1"/>
    </source>
</evidence>
<keyword evidence="1" id="KW-0472">Membrane</keyword>
<keyword evidence="1" id="KW-0812">Transmembrane</keyword>
<gene>
    <name evidence="2" type="ORF">J2Z53_002487</name>
</gene>
<organism evidence="2 3">
    <name type="scientific">Clostridium moniliforme</name>
    <dbReference type="NCBI Taxonomy" id="39489"/>
    <lineage>
        <taxon>Bacteria</taxon>
        <taxon>Bacillati</taxon>
        <taxon>Bacillota</taxon>
        <taxon>Clostridia</taxon>
        <taxon>Eubacteriales</taxon>
        <taxon>Clostridiaceae</taxon>
        <taxon>Clostridium</taxon>
    </lineage>
</organism>
<keyword evidence="1" id="KW-1133">Transmembrane helix</keyword>
<feature type="transmembrane region" description="Helical" evidence="1">
    <location>
        <begin position="15"/>
        <end position="32"/>
    </location>
</feature>
<feature type="transmembrane region" description="Helical" evidence="1">
    <location>
        <begin position="146"/>
        <end position="163"/>
    </location>
</feature>
<dbReference type="InterPro" id="IPR025699">
    <property type="entry name" value="ABC2_memb-like"/>
</dbReference>
<evidence type="ECO:0000313" key="3">
    <source>
        <dbReference type="Proteomes" id="UP000783390"/>
    </source>
</evidence>
<evidence type="ECO:0000256" key="1">
    <source>
        <dbReference type="SAM" id="Phobius"/>
    </source>
</evidence>
<keyword evidence="3" id="KW-1185">Reference proteome</keyword>
<protein>
    <submittedName>
        <fullName evidence="2">ABC-2 type transport system permease protein</fullName>
    </submittedName>
</protein>
<proteinExistence type="predicted"/>
<dbReference type="EMBL" id="JAGGJZ010000014">
    <property type="protein sequence ID" value="MBP1890862.1"/>
    <property type="molecule type" value="Genomic_DNA"/>
</dbReference>
<dbReference type="Proteomes" id="UP000783390">
    <property type="component" value="Unassembled WGS sequence"/>
</dbReference>
<feature type="transmembrane region" description="Helical" evidence="1">
    <location>
        <begin position="183"/>
        <end position="204"/>
    </location>
</feature>
<dbReference type="Pfam" id="PF13346">
    <property type="entry name" value="ABC2_membrane_5"/>
    <property type="match status" value="1"/>
</dbReference>
<dbReference type="RefSeq" id="WP_209797776.1">
    <property type="nucleotide sequence ID" value="NZ_JAGGJZ010000014.1"/>
</dbReference>
<name>A0ABS4F3Q5_9CLOT</name>